<protein>
    <submittedName>
        <fullName evidence="3">Lia operon protein LiaF</fullName>
    </submittedName>
</protein>
<evidence type="ECO:0000259" key="2">
    <source>
        <dbReference type="Pfam" id="PF09922"/>
    </source>
</evidence>
<feature type="transmembrane region" description="Helical" evidence="1">
    <location>
        <begin position="12"/>
        <end position="44"/>
    </location>
</feature>
<dbReference type="EMBL" id="JAFBFC010000005">
    <property type="protein sequence ID" value="MBM7704136.1"/>
    <property type="molecule type" value="Genomic_DNA"/>
</dbReference>
<dbReference type="Pfam" id="PF09922">
    <property type="entry name" value="LiaF-like_C"/>
    <property type="match status" value="1"/>
</dbReference>
<proteinExistence type="predicted"/>
<dbReference type="PIRSF" id="PIRSF031509">
    <property type="entry name" value="Cell_wall_LiaF/YvqF"/>
    <property type="match status" value="1"/>
</dbReference>
<reference evidence="3 4" key="1">
    <citation type="submission" date="2021-01" db="EMBL/GenBank/DDBJ databases">
        <title>Genomic Encyclopedia of Type Strains, Phase IV (KMG-IV): sequencing the most valuable type-strain genomes for metagenomic binning, comparative biology and taxonomic classification.</title>
        <authorList>
            <person name="Goeker M."/>
        </authorList>
    </citation>
    <scope>NUCLEOTIDE SEQUENCE [LARGE SCALE GENOMIC DNA]</scope>
    <source>
        <strain evidence="3 4">DSM 104297</strain>
    </source>
</reference>
<dbReference type="NCBIfam" id="NF040535">
    <property type="entry name" value="LiaF_C_term"/>
    <property type="match status" value="1"/>
</dbReference>
<sequence>MNTKKTDYLNWILIMGIMLLLLELSFFNGGLIFSLLVAAGCIYIGRKRLPKQSGKLLFWIGIIGFIFHILNMMTFKFFLLAILIHLVLKFIQAKREPVHIKPILKEPLSMEGPLLKKEPLFRNTLFERQKTDEHVYEWNDINIQTGVGDTVIDLSYTVLPKGEAVIVTRHFIGNVQILVPYEVEVAISHSAIAGHVKIFEQEPLKFFNQNISFQTPHYEKATQKVKIVTSMMTGDLEVKRI</sequence>
<organism evidence="3 4">
    <name type="scientific">Priestia iocasae</name>
    <dbReference type="NCBI Taxonomy" id="2291674"/>
    <lineage>
        <taxon>Bacteria</taxon>
        <taxon>Bacillati</taxon>
        <taxon>Bacillota</taxon>
        <taxon>Bacilli</taxon>
        <taxon>Bacillales</taxon>
        <taxon>Bacillaceae</taxon>
        <taxon>Priestia</taxon>
    </lineage>
</organism>
<dbReference type="InterPro" id="IPR016975">
    <property type="entry name" value="Cell_wall_LiaF"/>
</dbReference>
<dbReference type="Proteomes" id="UP000809829">
    <property type="component" value="Unassembled WGS sequence"/>
</dbReference>
<dbReference type="InterPro" id="IPR047793">
    <property type="entry name" value="LiaF_C"/>
</dbReference>
<evidence type="ECO:0000256" key="1">
    <source>
        <dbReference type="SAM" id="Phobius"/>
    </source>
</evidence>
<keyword evidence="1" id="KW-0812">Transmembrane</keyword>
<keyword evidence="4" id="KW-1185">Reference proteome</keyword>
<evidence type="ECO:0000313" key="4">
    <source>
        <dbReference type="Proteomes" id="UP000809829"/>
    </source>
</evidence>
<keyword evidence="1" id="KW-0472">Membrane</keyword>
<dbReference type="RefSeq" id="WP_205188146.1">
    <property type="nucleotide sequence ID" value="NZ_JAFBFC010000005.1"/>
</dbReference>
<name>A0ABS2QXD3_9BACI</name>
<comment type="caution">
    <text evidence="3">The sequence shown here is derived from an EMBL/GenBank/DDBJ whole genome shotgun (WGS) entry which is preliminary data.</text>
</comment>
<gene>
    <name evidence="3" type="ORF">JOC83_002986</name>
</gene>
<feature type="domain" description="Cell wall-active antibiotics response LiaF-like C-terminal" evidence="2">
    <location>
        <begin position="126"/>
        <end position="238"/>
    </location>
</feature>
<feature type="transmembrane region" description="Helical" evidence="1">
    <location>
        <begin position="56"/>
        <end position="88"/>
    </location>
</feature>
<accession>A0ABS2QXD3</accession>
<evidence type="ECO:0000313" key="3">
    <source>
        <dbReference type="EMBL" id="MBM7704136.1"/>
    </source>
</evidence>
<dbReference type="InterPro" id="IPR024425">
    <property type="entry name" value="LiaF-like_C"/>
</dbReference>
<keyword evidence="1" id="KW-1133">Transmembrane helix</keyword>